<dbReference type="Proteomes" id="UP000322873">
    <property type="component" value="Unassembled WGS sequence"/>
</dbReference>
<keyword evidence="3" id="KW-1185">Reference proteome</keyword>
<name>A0A5M9JG11_MONFR</name>
<evidence type="ECO:0000313" key="2">
    <source>
        <dbReference type="EMBL" id="KAA8566762.1"/>
    </source>
</evidence>
<feature type="compositionally biased region" description="Low complexity" evidence="1">
    <location>
        <begin position="1"/>
        <end position="15"/>
    </location>
</feature>
<gene>
    <name evidence="2" type="ORF">EYC84_009862</name>
</gene>
<reference evidence="2 3" key="1">
    <citation type="submission" date="2019-06" db="EMBL/GenBank/DDBJ databases">
        <title>Genome Sequence of the Brown Rot Fungal Pathogen Monilinia fructicola.</title>
        <authorList>
            <person name="De Miccolis Angelini R.M."/>
            <person name="Landi L."/>
            <person name="Abate D."/>
            <person name="Pollastro S."/>
            <person name="Romanazzi G."/>
            <person name="Faretra F."/>
        </authorList>
    </citation>
    <scope>NUCLEOTIDE SEQUENCE [LARGE SCALE GENOMIC DNA]</scope>
    <source>
        <strain evidence="2 3">Mfrc123</strain>
    </source>
</reference>
<protein>
    <submittedName>
        <fullName evidence="2">Uncharacterized protein</fullName>
    </submittedName>
</protein>
<organism evidence="2 3">
    <name type="scientific">Monilinia fructicola</name>
    <name type="common">Brown rot fungus</name>
    <name type="synonym">Ciboria fructicola</name>
    <dbReference type="NCBI Taxonomy" id="38448"/>
    <lineage>
        <taxon>Eukaryota</taxon>
        <taxon>Fungi</taxon>
        <taxon>Dikarya</taxon>
        <taxon>Ascomycota</taxon>
        <taxon>Pezizomycotina</taxon>
        <taxon>Leotiomycetes</taxon>
        <taxon>Helotiales</taxon>
        <taxon>Sclerotiniaceae</taxon>
        <taxon>Monilinia</taxon>
    </lineage>
</organism>
<evidence type="ECO:0000313" key="3">
    <source>
        <dbReference type="Proteomes" id="UP000322873"/>
    </source>
</evidence>
<comment type="caution">
    <text evidence="2">The sequence shown here is derived from an EMBL/GenBank/DDBJ whole genome shotgun (WGS) entry which is preliminary data.</text>
</comment>
<proteinExistence type="predicted"/>
<dbReference type="AlphaFoldDB" id="A0A5M9JG11"/>
<dbReference type="EMBL" id="VICG01000011">
    <property type="protein sequence ID" value="KAA8566762.1"/>
    <property type="molecule type" value="Genomic_DNA"/>
</dbReference>
<feature type="region of interest" description="Disordered" evidence="1">
    <location>
        <begin position="1"/>
        <end position="25"/>
    </location>
</feature>
<accession>A0A5M9JG11</accession>
<sequence>MSSSPSPYSTSKTTPLIEIHNPTPEDKKILHEKQPQQIQDPGDQWLPKILNDKSKHDLASALSNPNLLAALTHSTSTAHPIHFHITRTIKIGIK</sequence>
<evidence type="ECO:0000256" key="1">
    <source>
        <dbReference type="SAM" id="MobiDB-lite"/>
    </source>
</evidence>